<dbReference type="AlphaFoldDB" id="A0A444IPY7"/>
<evidence type="ECO:0000313" key="2">
    <source>
        <dbReference type="Proteomes" id="UP000287853"/>
    </source>
</evidence>
<evidence type="ECO:0000313" key="1">
    <source>
        <dbReference type="EMBL" id="RWX42884.1"/>
    </source>
</evidence>
<comment type="caution">
    <text evidence="1">The sequence shown here is derived from an EMBL/GenBank/DDBJ whole genome shotgun (WGS) entry which is preliminary data.</text>
</comment>
<organism evidence="1 2">
    <name type="scientific">Candidatus Electrothrix aarhusensis</name>
    <dbReference type="NCBI Taxonomy" id="1859131"/>
    <lineage>
        <taxon>Bacteria</taxon>
        <taxon>Pseudomonadati</taxon>
        <taxon>Thermodesulfobacteriota</taxon>
        <taxon>Desulfobulbia</taxon>
        <taxon>Desulfobulbales</taxon>
        <taxon>Desulfobulbaceae</taxon>
        <taxon>Candidatus Electrothrix</taxon>
    </lineage>
</organism>
<sequence>MGEWKKEVKLNRSSISGLEVLTSFFTQHSSCALERASSSTLIFLCFFDELRLKFHRTYAFNFAIDVMVAFYQTNIFHLGSNFYDRG</sequence>
<accession>A0A444IPY7</accession>
<name>A0A444IPY7_9BACT</name>
<proteinExistence type="predicted"/>
<dbReference type="EMBL" id="MTKO01000139">
    <property type="protein sequence ID" value="RWX42884.1"/>
    <property type="molecule type" value="Genomic_DNA"/>
</dbReference>
<keyword evidence="2" id="KW-1185">Reference proteome</keyword>
<protein>
    <submittedName>
        <fullName evidence="1">Uncharacterized protein</fullName>
    </submittedName>
</protein>
<gene>
    <name evidence="1" type="ORF">H206_03404</name>
</gene>
<reference evidence="1 2" key="1">
    <citation type="submission" date="2017-01" db="EMBL/GenBank/DDBJ databases">
        <title>The cable genome- insights into the physiology and evolution of filamentous bacteria capable of sulfide oxidation via long distance electron transfer.</title>
        <authorList>
            <person name="Schreiber L."/>
            <person name="Bjerg J.T."/>
            <person name="Boggild A."/>
            <person name="Van De Vossenberg J."/>
            <person name="Meysman F."/>
            <person name="Nielsen L.P."/>
            <person name="Schramm A."/>
            <person name="Kjeldsen K.U."/>
        </authorList>
    </citation>
    <scope>NUCLEOTIDE SEQUENCE [LARGE SCALE GENOMIC DNA]</scope>
    <source>
        <strain evidence="1">MCF</strain>
    </source>
</reference>
<dbReference type="Proteomes" id="UP000287853">
    <property type="component" value="Unassembled WGS sequence"/>
</dbReference>